<feature type="compositionally biased region" description="Basic residues" evidence="4">
    <location>
        <begin position="1218"/>
        <end position="1228"/>
    </location>
</feature>
<proteinExistence type="inferred from homology"/>
<sequence length="1275" mass="141696">MASNVLPLFWQLSSNDTKSRLDASEELVTALHTFQKQHEAKQSTSAGDELMEGSDDEDEKDDGDEEDDESGVEVDEDDDMDDKPKRTREMDEEDAEIAKLDRIFETRNSEDVRYSIKRLIRGLASSRENSRFGFAVVLTELLATIDTVSPKHVISLILVGSQTSNAMKGTEERDNLFARLFGLTAVVESGILFQSKATMQDFKLCIGELMALGEKKSWIRESAWWTVLTGVKSLLRSEVDWREDAVKAVLQRMYGTTGEQEESSKKHRGMEWTQDKAALTLILQEARPELDWKVILAPTFKNGIILSGQNLPILGKLLKETNESIEPAAPSGAPVASTLTTGSWKPKVHFIWDIILDMYLGADAKKASLKDKAAFQEFYRITVDETLFAPTSTPQRKYWGFEVVSKALPLLSDEMLPFIFTQNFMKCWMNHLSGEDRYLHKAAQRIAKQVQDVTKSNSLVGFALLSQLLGKNGSRNFDKVTRTKTVENIMGNLNTDGVQQYVEFLTKLVLETAENDEVDGSSIETRRAWAFEQLFALIRSPTLPKEDSWVSTVLDFLLAHGLFILDKVNKKSKHEVLHTRPQPPISEASATVCRARFFSAIIELTTQARVIKEEDRATKLQGCDSQGRLWLSRALETLQQLEKDNKHVSLAIDVDDEIIADRSKASKALKDVREASALSSDVKKGVEVLLSFGLLQTYGDDVKAYESLEDIVSCATILSQPAASSSKSEAPLPPLDLLVDVLIAYLDKASSDLKSLASLVFGLLSSEVQPSTIEHLIAQLEQTGDGNESDDEVEDEDEDEVEEDEEESESEDDAVEEEDDNMEVDAEFRRRVAEALQVAGMSGGDKTNGNQDDDAMEDDEDEDDGVDEDNDDSESDKVSISMDDDQMLALDEKLASIFKERRTGKKGNSAVEALHFKQRVLDLVEIYLRKQQTNPLVLSFIPILLTLSQSSAPAEKSLAEKAKAILLRRFGNAVEVPVIEDVEAAKKTLEAIHNTARRTSSKEVGKACSNVSIFMAKAFNQSQSEGAASAVTEIYRASLKDFLSRKTSKLSPTFFQAYLERQPLQAWALRDDILRYARGDAVNDFHYLSALNLLSAVAKQFSNVVKAGEKGSVEAYVEDCRKVLYEALETKGSAAGSWNAPRVKEVIKACLQMARLSQVVFDTPEKLAQAWSVEDLRNIDLTLRQTERLANNGSVFTLLGQFLLLVDPQAKEAQAAKKQQKQADKKRKLSEVASTVDESVTATKKGKKAGGAVKKQSGTEDGTPKKKQKKVAKKE</sequence>
<gene>
    <name evidence="5" type="ORF">FFLO_00916</name>
</gene>
<dbReference type="GO" id="GO:0006355">
    <property type="term" value="P:regulation of DNA-templated transcription"/>
    <property type="evidence" value="ECO:0007669"/>
    <property type="project" value="InterPro"/>
</dbReference>
<evidence type="ECO:0000256" key="4">
    <source>
        <dbReference type="SAM" id="MobiDB-lite"/>
    </source>
</evidence>
<feature type="region of interest" description="Disordered" evidence="4">
    <location>
        <begin position="781"/>
        <end position="822"/>
    </location>
</feature>
<dbReference type="Pfam" id="PF04931">
    <property type="entry name" value="DNA_pol_phi"/>
    <property type="match status" value="1"/>
</dbReference>
<feature type="compositionally biased region" description="Acidic residues" evidence="4">
    <location>
        <begin position="787"/>
        <end position="822"/>
    </location>
</feature>
<evidence type="ECO:0000313" key="6">
    <source>
        <dbReference type="Proteomes" id="UP000812966"/>
    </source>
</evidence>
<feature type="compositionally biased region" description="Acidic residues" evidence="4">
    <location>
        <begin position="49"/>
        <end position="81"/>
    </location>
</feature>
<dbReference type="SUPFAM" id="SSF48371">
    <property type="entry name" value="ARM repeat"/>
    <property type="match status" value="1"/>
</dbReference>
<feature type="region of interest" description="Disordered" evidence="4">
    <location>
        <begin position="837"/>
        <end position="883"/>
    </location>
</feature>
<feature type="compositionally biased region" description="Basic residues" evidence="4">
    <location>
        <begin position="1265"/>
        <end position="1275"/>
    </location>
</feature>
<dbReference type="Proteomes" id="UP000812966">
    <property type="component" value="Unassembled WGS sequence"/>
</dbReference>
<dbReference type="GO" id="GO:0005730">
    <property type="term" value="C:nucleolus"/>
    <property type="evidence" value="ECO:0007669"/>
    <property type="project" value="InterPro"/>
</dbReference>
<dbReference type="GO" id="GO:0000182">
    <property type="term" value="F:rDNA binding"/>
    <property type="evidence" value="ECO:0007669"/>
    <property type="project" value="TreeGrafter"/>
</dbReference>
<evidence type="ECO:0000256" key="1">
    <source>
        <dbReference type="ARBA" id="ARBA00004123"/>
    </source>
</evidence>
<feature type="region of interest" description="Disordered" evidence="4">
    <location>
        <begin position="1216"/>
        <end position="1275"/>
    </location>
</feature>
<dbReference type="AlphaFoldDB" id="A0A8K0NT37"/>
<evidence type="ECO:0000313" key="5">
    <source>
        <dbReference type="EMBL" id="KAG7571091.1"/>
    </source>
</evidence>
<name>A0A8K0NT37_9TREE</name>
<evidence type="ECO:0000256" key="2">
    <source>
        <dbReference type="ARBA" id="ARBA00006809"/>
    </source>
</evidence>
<reference evidence="5" key="1">
    <citation type="submission" date="2020-04" db="EMBL/GenBank/DDBJ databases">
        <title>Analysis of mating type loci in Filobasidium floriforme.</title>
        <authorList>
            <person name="Nowrousian M."/>
        </authorList>
    </citation>
    <scope>NUCLEOTIDE SEQUENCE</scope>
    <source>
        <strain evidence="5">CBS 6242</strain>
    </source>
</reference>
<dbReference type="PANTHER" id="PTHR13213:SF2">
    <property type="entry name" value="MYB-BINDING PROTEIN 1A"/>
    <property type="match status" value="1"/>
</dbReference>
<accession>A0A8K0NT37</accession>
<keyword evidence="3" id="KW-0539">Nucleus</keyword>
<dbReference type="InterPro" id="IPR007015">
    <property type="entry name" value="DNA_pol_V/MYBBP1A"/>
</dbReference>
<feature type="region of interest" description="Disordered" evidence="4">
    <location>
        <begin position="33"/>
        <end position="95"/>
    </location>
</feature>
<comment type="caution">
    <text evidence="5">The sequence shown here is derived from an EMBL/GenBank/DDBJ whole genome shotgun (WGS) entry which is preliminary data.</text>
</comment>
<keyword evidence="6" id="KW-1185">Reference proteome</keyword>
<organism evidence="5 6">
    <name type="scientific">Filobasidium floriforme</name>
    <dbReference type="NCBI Taxonomy" id="5210"/>
    <lineage>
        <taxon>Eukaryota</taxon>
        <taxon>Fungi</taxon>
        <taxon>Dikarya</taxon>
        <taxon>Basidiomycota</taxon>
        <taxon>Agaricomycotina</taxon>
        <taxon>Tremellomycetes</taxon>
        <taxon>Filobasidiales</taxon>
        <taxon>Filobasidiaceae</taxon>
        <taxon>Filobasidium</taxon>
    </lineage>
</organism>
<protein>
    <recommendedName>
        <fullName evidence="7">DNA polymerase V</fullName>
    </recommendedName>
</protein>
<evidence type="ECO:0008006" key="7">
    <source>
        <dbReference type="Google" id="ProtNLM"/>
    </source>
</evidence>
<feature type="compositionally biased region" description="Acidic residues" evidence="4">
    <location>
        <begin position="851"/>
        <end position="874"/>
    </location>
</feature>
<dbReference type="InterPro" id="IPR016024">
    <property type="entry name" value="ARM-type_fold"/>
</dbReference>
<comment type="similarity">
    <text evidence="2">Belongs to the MYBBP1A family.</text>
</comment>
<evidence type="ECO:0000256" key="3">
    <source>
        <dbReference type="ARBA" id="ARBA00023242"/>
    </source>
</evidence>
<comment type="subcellular location">
    <subcellularLocation>
        <location evidence="1">Nucleus</location>
    </subcellularLocation>
</comment>
<dbReference type="EMBL" id="JABELV010000011">
    <property type="protein sequence ID" value="KAG7571091.1"/>
    <property type="molecule type" value="Genomic_DNA"/>
</dbReference>
<dbReference type="PANTHER" id="PTHR13213">
    <property type="entry name" value="MYB-BINDING PROTEIN 1A FAMILY MEMBER"/>
    <property type="match status" value="1"/>
</dbReference>